<dbReference type="Proteomes" id="UP000005551">
    <property type="component" value="Unassembled WGS sequence"/>
</dbReference>
<keyword evidence="2" id="KW-1185">Reference proteome</keyword>
<dbReference type="EMBL" id="AJYA01000024">
    <property type="protein sequence ID" value="EIM75974.1"/>
    <property type="molecule type" value="Genomic_DNA"/>
</dbReference>
<sequence length="61" mass="7419">MSWLLQVSFFYDRTYLAFAVCFYKNPNKPVFFRNKTKFNTVIRLLSVYLFPPFLNVKKNLE</sequence>
<evidence type="ECO:0000313" key="2">
    <source>
        <dbReference type="Proteomes" id="UP000005551"/>
    </source>
</evidence>
<reference evidence="1 2" key="1">
    <citation type="submission" date="2012-05" db="EMBL/GenBank/DDBJ databases">
        <title>Genome sequence of Nitritalea halalkaliphila LW7.</title>
        <authorList>
            <person name="Jangir P.K."/>
            <person name="Singh A."/>
            <person name="Shivaji S."/>
            <person name="Sharma R."/>
        </authorList>
    </citation>
    <scope>NUCLEOTIDE SEQUENCE [LARGE SCALE GENOMIC DNA]</scope>
    <source>
        <strain evidence="1 2">LW7</strain>
    </source>
</reference>
<gene>
    <name evidence="1" type="ORF">A3SI_11394</name>
</gene>
<organism evidence="1 2">
    <name type="scientific">Nitritalea halalkaliphila LW7</name>
    <dbReference type="NCBI Taxonomy" id="1189621"/>
    <lineage>
        <taxon>Bacteria</taxon>
        <taxon>Pseudomonadati</taxon>
        <taxon>Bacteroidota</taxon>
        <taxon>Cytophagia</taxon>
        <taxon>Cytophagales</taxon>
        <taxon>Cyclobacteriaceae</taxon>
        <taxon>Nitritalea</taxon>
    </lineage>
</organism>
<accession>I5C2C2</accession>
<dbReference type="STRING" id="1189621.A3SI_11394"/>
<proteinExistence type="predicted"/>
<dbReference type="AlphaFoldDB" id="I5C2C2"/>
<name>I5C2C2_9BACT</name>
<comment type="caution">
    <text evidence="1">The sequence shown here is derived from an EMBL/GenBank/DDBJ whole genome shotgun (WGS) entry which is preliminary data.</text>
</comment>
<protein>
    <submittedName>
        <fullName evidence="1">Uncharacterized protein</fullName>
    </submittedName>
</protein>
<evidence type="ECO:0000313" key="1">
    <source>
        <dbReference type="EMBL" id="EIM75974.1"/>
    </source>
</evidence>